<comment type="caution">
    <text evidence="1">The sequence shown here is derived from an EMBL/GenBank/DDBJ whole genome shotgun (WGS) entry which is preliminary data.</text>
</comment>
<dbReference type="EMBL" id="JALJXV010000007">
    <property type="protein sequence ID" value="MCP1675945.1"/>
    <property type="molecule type" value="Genomic_DNA"/>
</dbReference>
<proteinExistence type="predicted"/>
<protein>
    <submittedName>
        <fullName evidence="1">Uncharacterized protein</fullName>
    </submittedName>
</protein>
<evidence type="ECO:0000313" key="2">
    <source>
        <dbReference type="Proteomes" id="UP001205843"/>
    </source>
</evidence>
<name>A0AAE3G519_9GAMM</name>
<dbReference type="Proteomes" id="UP001205843">
    <property type="component" value="Unassembled WGS sequence"/>
</dbReference>
<evidence type="ECO:0000313" key="1">
    <source>
        <dbReference type="EMBL" id="MCP1675945.1"/>
    </source>
</evidence>
<accession>A0AAE3G519</accession>
<keyword evidence="2" id="KW-1185">Reference proteome</keyword>
<gene>
    <name evidence="1" type="ORF">J2T57_003100</name>
</gene>
<organism evidence="1 2">
    <name type="scientific">Natronocella acetinitrilica</name>
    <dbReference type="NCBI Taxonomy" id="414046"/>
    <lineage>
        <taxon>Bacteria</taxon>
        <taxon>Pseudomonadati</taxon>
        <taxon>Pseudomonadota</taxon>
        <taxon>Gammaproteobacteria</taxon>
        <taxon>Chromatiales</taxon>
        <taxon>Ectothiorhodospiraceae</taxon>
        <taxon>Natronocella</taxon>
    </lineage>
</organism>
<reference evidence="1" key="1">
    <citation type="submission" date="2022-03" db="EMBL/GenBank/DDBJ databases">
        <title>Genomic Encyclopedia of Type Strains, Phase III (KMG-III): the genomes of soil and plant-associated and newly described type strains.</title>
        <authorList>
            <person name="Whitman W."/>
        </authorList>
    </citation>
    <scope>NUCLEOTIDE SEQUENCE</scope>
    <source>
        <strain evidence="1">ANL 6-2</strain>
    </source>
</reference>
<sequence length="66" mass="7469">MIMATFGILLALIGGALILMDRKSDSSRLAEARWQLRRLGYRLEKGSQQELRALRVLLEGGRLEKV</sequence>
<dbReference type="RefSeq" id="WP_253480302.1">
    <property type="nucleotide sequence ID" value="NZ_JALJXV010000007.1"/>
</dbReference>
<dbReference type="AlphaFoldDB" id="A0AAE3G519"/>